<dbReference type="InterPro" id="IPR011009">
    <property type="entry name" value="Kinase-like_dom_sf"/>
</dbReference>
<protein>
    <recommendedName>
        <fullName evidence="4">Protein kinase domain-containing protein</fullName>
    </recommendedName>
</protein>
<evidence type="ECO:0000313" key="3">
    <source>
        <dbReference type="Proteomes" id="UP001283361"/>
    </source>
</evidence>
<organism evidence="2 3">
    <name type="scientific">Elysia crispata</name>
    <name type="common">lettuce slug</name>
    <dbReference type="NCBI Taxonomy" id="231223"/>
    <lineage>
        <taxon>Eukaryota</taxon>
        <taxon>Metazoa</taxon>
        <taxon>Spiralia</taxon>
        <taxon>Lophotrochozoa</taxon>
        <taxon>Mollusca</taxon>
        <taxon>Gastropoda</taxon>
        <taxon>Heterobranchia</taxon>
        <taxon>Euthyneura</taxon>
        <taxon>Panpulmonata</taxon>
        <taxon>Sacoglossa</taxon>
        <taxon>Placobranchoidea</taxon>
        <taxon>Plakobranchidae</taxon>
        <taxon>Elysia</taxon>
    </lineage>
</organism>
<keyword evidence="1" id="KW-0547">Nucleotide-binding</keyword>
<dbReference type="EMBL" id="JAWDGP010006789">
    <property type="protein sequence ID" value="KAK3735438.1"/>
    <property type="molecule type" value="Genomic_DNA"/>
</dbReference>
<evidence type="ECO:0008006" key="4">
    <source>
        <dbReference type="Google" id="ProtNLM"/>
    </source>
</evidence>
<comment type="caution">
    <text evidence="2">The sequence shown here is derived from an EMBL/GenBank/DDBJ whole genome shotgun (WGS) entry which is preliminary data.</text>
</comment>
<gene>
    <name evidence="2" type="ORF">RRG08_015631</name>
</gene>
<dbReference type="GO" id="GO:0005524">
    <property type="term" value="F:ATP binding"/>
    <property type="evidence" value="ECO:0007669"/>
    <property type="project" value="UniProtKB-UniRule"/>
</dbReference>
<dbReference type="Gene3D" id="3.30.200.20">
    <property type="entry name" value="Phosphorylase Kinase, domain 1"/>
    <property type="match status" value="1"/>
</dbReference>
<reference evidence="2" key="1">
    <citation type="journal article" date="2023" name="G3 (Bethesda)">
        <title>A reference genome for the long-term kleptoplast-retaining sea slug Elysia crispata morphotype clarki.</title>
        <authorList>
            <person name="Eastman K.E."/>
            <person name="Pendleton A.L."/>
            <person name="Shaikh M.A."/>
            <person name="Suttiyut T."/>
            <person name="Ogas R."/>
            <person name="Tomko P."/>
            <person name="Gavelis G."/>
            <person name="Widhalm J.R."/>
            <person name="Wisecaver J.H."/>
        </authorList>
    </citation>
    <scope>NUCLEOTIDE SEQUENCE</scope>
    <source>
        <strain evidence="2">ECLA1</strain>
    </source>
</reference>
<sequence>MADVYDFSKLSQHVDSTITAFSSSIFIKSNMNRYQISKQLGDGTYGSVLLATAVENNEKVAIKKLTPSLELIDDRLNPLVLTGHSERGNLFMASRLGSVMLGIECFRLLLLTGSSAPFQARLTIKAMTNRWIWSRVHLFTHKTHTDSWSNSQFYFSIGLPPISPSLSCPLPPSSPPVSHPRRRSRPTYLDKHYCDSLVLTSLTIPNL</sequence>
<name>A0AAE1CTY4_9GAST</name>
<dbReference type="SUPFAM" id="SSF56112">
    <property type="entry name" value="Protein kinase-like (PK-like)"/>
    <property type="match status" value="1"/>
</dbReference>
<accession>A0AAE1CTY4</accession>
<proteinExistence type="predicted"/>
<evidence type="ECO:0000313" key="2">
    <source>
        <dbReference type="EMBL" id="KAK3735438.1"/>
    </source>
</evidence>
<feature type="binding site" evidence="1">
    <location>
        <position position="64"/>
    </location>
    <ligand>
        <name>ATP</name>
        <dbReference type="ChEBI" id="CHEBI:30616"/>
    </ligand>
</feature>
<dbReference type="AlphaFoldDB" id="A0AAE1CTY4"/>
<evidence type="ECO:0000256" key="1">
    <source>
        <dbReference type="PROSITE-ProRule" id="PRU10141"/>
    </source>
</evidence>
<dbReference type="Proteomes" id="UP001283361">
    <property type="component" value="Unassembled WGS sequence"/>
</dbReference>
<keyword evidence="3" id="KW-1185">Reference proteome</keyword>
<keyword evidence="1" id="KW-0067">ATP-binding</keyword>
<dbReference type="PROSITE" id="PS00107">
    <property type="entry name" value="PROTEIN_KINASE_ATP"/>
    <property type="match status" value="1"/>
</dbReference>
<dbReference type="InterPro" id="IPR017441">
    <property type="entry name" value="Protein_kinase_ATP_BS"/>
</dbReference>